<comment type="pathway">
    <text evidence="1 6">Lipid metabolism; fatty acid biosynthesis.</text>
</comment>
<evidence type="ECO:0000256" key="6">
    <source>
        <dbReference type="PIRNR" id="PIRNR036417"/>
    </source>
</evidence>
<dbReference type="InterPro" id="IPR016039">
    <property type="entry name" value="Thiolase-like"/>
</dbReference>
<evidence type="ECO:0000259" key="8">
    <source>
        <dbReference type="Pfam" id="PF08392"/>
    </source>
</evidence>
<keyword evidence="7" id="KW-0472">Membrane</keyword>
<evidence type="ECO:0000256" key="3">
    <source>
        <dbReference type="ARBA" id="ARBA00022679"/>
    </source>
</evidence>
<dbReference type="GO" id="GO:0009922">
    <property type="term" value="F:fatty acid elongase activity"/>
    <property type="evidence" value="ECO:0007669"/>
    <property type="project" value="UniProtKB-EC"/>
</dbReference>
<dbReference type="STRING" id="43335.A0A4U5Q0U9"/>
<dbReference type="InterPro" id="IPR013747">
    <property type="entry name" value="ACP_syn_III_C"/>
</dbReference>
<gene>
    <name evidence="10" type="ORF">D5086_0000154600</name>
</gene>
<evidence type="ECO:0000256" key="7">
    <source>
        <dbReference type="SAM" id="Phobius"/>
    </source>
</evidence>
<feature type="transmembrane region" description="Helical" evidence="7">
    <location>
        <begin position="20"/>
        <end position="40"/>
    </location>
</feature>
<evidence type="ECO:0000256" key="2">
    <source>
        <dbReference type="ARBA" id="ARBA00005531"/>
    </source>
</evidence>
<dbReference type="EMBL" id="RCHU01000504">
    <property type="protein sequence ID" value="TKS03463.1"/>
    <property type="molecule type" value="Genomic_DNA"/>
</dbReference>
<name>A0A4U5Q0U9_POPAL</name>
<dbReference type="PANTHER" id="PTHR31561">
    <property type="entry name" value="3-KETOACYL-COA SYNTHASE"/>
    <property type="match status" value="1"/>
</dbReference>
<evidence type="ECO:0000256" key="5">
    <source>
        <dbReference type="ARBA" id="ARBA00047375"/>
    </source>
</evidence>
<dbReference type="CDD" id="cd00831">
    <property type="entry name" value="CHS_like"/>
    <property type="match status" value="1"/>
</dbReference>
<sequence length="472" mass="52394">MFRITIASNDLPKFIANRLSLFTNFIAPVLVCLTLAMLLLSKIFKSKPSRKVFLLDFACYKPPASQMWSKELTMERARHHFTNLSEETLLFMEKILEKSGIGPSTYLPDAFRSELPNECMEEVKKESEMVIFGAVDDILAKTGVKGKDIGIVIVNCCIFNMVPSLSAMIINRYKLGDEVVSYSLSGMGCSAGLAAIGLAKQLLQVHRNSYALVVSTENITGNRYLGKDRSMILINCLFRVGGAAVLLSNKPSDRHAAKYQLIHAVHTNTAASDLSYNCISSVEDAEGLVGVAISKSLMPVAIKTIEANLTTLGHLVLPVSEKILYIANYIARHFNLEKIKPYVPDFMKAIDHIVTHVGGQPVLDEVERNLKLSKIDMEASRMTLYRFGNTSSSSVWYGLAYTEAKGRIKKGDRVWQIAFGSGFKCNSLIMKAMRDVDLEEKNPWSDEIDGFPVDLMSSDGAFPFDFKPSKKI</sequence>
<dbReference type="GO" id="GO:0016020">
    <property type="term" value="C:membrane"/>
    <property type="evidence" value="ECO:0007669"/>
    <property type="project" value="InterPro"/>
</dbReference>
<dbReference type="UniPathway" id="UPA00094"/>
<keyword evidence="4 6" id="KW-0012">Acyltransferase</keyword>
<dbReference type="InterPro" id="IPR013601">
    <property type="entry name" value="FAE1_typ3_polyketide_synth"/>
</dbReference>
<keyword evidence="7" id="KW-0812">Transmembrane</keyword>
<dbReference type="PIRSF" id="PIRSF036417">
    <property type="entry name" value="3-ktacl-CoA_syn"/>
    <property type="match status" value="1"/>
</dbReference>
<dbReference type="InterPro" id="IPR012392">
    <property type="entry name" value="3-ktacl-CoA_syn"/>
</dbReference>
<dbReference type="GO" id="GO:0006633">
    <property type="term" value="P:fatty acid biosynthetic process"/>
    <property type="evidence" value="ECO:0007669"/>
    <property type="project" value="UniProtKB-UniPathway"/>
</dbReference>
<dbReference type="Pfam" id="PF08541">
    <property type="entry name" value="ACP_syn_III_C"/>
    <property type="match status" value="1"/>
</dbReference>
<evidence type="ECO:0000256" key="1">
    <source>
        <dbReference type="ARBA" id="ARBA00005194"/>
    </source>
</evidence>
<keyword evidence="3 6" id="KW-0808">Transferase</keyword>
<evidence type="ECO:0000259" key="9">
    <source>
        <dbReference type="Pfam" id="PF08541"/>
    </source>
</evidence>
<feature type="domain" description="FAE" evidence="8">
    <location>
        <begin position="48"/>
        <end position="333"/>
    </location>
</feature>
<reference evidence="10" key="1">
    <citation type="submission" date="2018-10" db="EMBL/GenBank/DDBJ databases">
        <title>Population genomic analysis revealed the cold adaptation of white poplar.</title>
        <authorList>
            <person name="Liu Y.-J."/>
        </authorList>
    </citation>
    <scope>NUCLEOTIDE SEQUENCE [LARGE SCALE GENOMIC DNA]</scope>
    <source>
        <strain evidence="10">PAL-ZL1</strain>
    </source>
</reference>
<organism evidence="10">
    <name type="scientific">Populus alba</name>
    <name type="common">White poplar</name>
    <dbReference type="NCBI Taxonomy" id="43335"/>
    <lineage>
        <taxon>Eukaryota</taxon>
        <taxon>Viridiplantae</taxon>
        <taxon>Streptophyta</taxon>
        <taxon>Embryophyta</taxon>
        <taxon>Tracheophyta</taxon>
        <taxon>Spermatophyta</taxon>
        <taxon>Magnoliopsida</taxon>
        <taxon>eudicotyledons</taxon>
        <taxon>Gunneridae</taxon>
        <taxon>Pentapetalae</taxon>
        <taxon>rosids</taxon>
        <taxon>fabids</taxon>
        <taxon>Malpighiales</taxon>
        <taxon>Salicaceae</taxon>
        <taxon>Saliceae</taxon>
        <taxon>Populus</taxon>
    </lineage>
</organism>
<dbReference type="Gene3D" id="3.40.47.10">
    <property type="match status" value="1"/>
</dbReference>
<accession>A0A4U5Q0U9</accession>
<comment type="catalytic activity">
    <reaction evidence="5">
        <text>a very-long-chain acyl-CoA + malonyl-CoA + H(+) = a very-long-chain 3-oxoacyl-CoA + CO2 + CoA</text>
        <dbReference type="Rhea" id="RHEA:32727"/>
        <dbReference type="ChEBI" id="CHEBI:15378"/>
        <dbReference type="ChEBI" id="CHEBI:16526"/>
        <dbReference type="ChEBI" id="CHEBI:57287"/>
        <dbReference type="ChEBI" id="CHEBI:57384"/>
        <dbReference type="ChEBI" id="CHEBI:90725"/>
        <dbReference type="ChEBI" id="CHEBI:90736"/>
        <dbReference type="EC" id="2.3.1.199"/>
    </reaction>
</comment>
<dbReference type="EC" id="2.3.1.-" evidence="6"/>
<comment type="similarity">
    <text evidence="2 6">Belongs to the thiolase-like superfamily. Chalcone/stilbene synthases family.</text>
</comment>
<protein>
    <recommendedName>
        <fullName evidence="6">3-ketoacyl-CoA synthase</fullName>
        <ecNumber evidence="6">2.3.1.-</ecNumber>
    </recommendedName>
</protein>
<comment type="caution">
    <text evidence="10">The sequence shown here is derived from an EMBL/GenBank/DDBJ whole genome shotgun (WGS) entry which is preliminary data.</text>
</comment>
<evidence type="ECO:0000313" key="10">
    <source>
        <dbReference type="EMBL" id="TKS03463.1"/>
    </source>
</evidence>
<proteinExistence type="inferred from homology"/>
<keyword evidence="7" id="KW-1133">Transmembrane helix</keyword>
<dbReference type="Pfam" id="PF08392">
    <property type="entry name" value="FAE1_CUT1_RppA"/>
    <property type="match status" value="1"/>
</dbReference>
<feature type="domain" description="Beta-ketoacyl-[acyl-carrier-protein] synthase III C-terminal" evidence="9">
    <location>
        <begin position="348"/>
        <end position="431"/>
    </location>
</feature>
<evidence type="ECO:0000256" key="4">
    <source>
        <dbReference type="ARBA" id="ARBA00023315"/>
    </source>
</evidence>
<dbReference type="SUPFAM" id="SSF53901">
    <property type="entry name" value="Thiolase-like"/>
    <property type="match status" value="2"/>
</dbReference>
<dbReference type="AlphaFoldDB" id="A0A4U5Q0U9"/>